<dbReference type="AlphaFoldDB" id="A0A2S6GML9"/>
<evidence type="ECO:0000256" key="4">
    <source>
        <dbReference type="ARBA" id="ARBA00022801"/>
    </source>
</evidence>
<comment type="similarity">
    <text evidence="1">Belongs to the glycosyl hydrolase 13 family.</text>
</comment>
<dbReference type="GO" id="GO:0016798">
    <property type="term" value="F:hydrolase activity, acting on glycosyl bonds"/>
    <property type="evidence" value="ECO:0007669"/>
    <property type="project" value="UniProtKB-KW"/>
</dbReference>
<dbReference type="Proteomes" id="UP000239203">
    <property type="component" value="Unassembled WGS sequence"/>
</dbReference>
<comment type="caution">
    <text evidence="9">The sequence shown here is derived from an EMBL/GenBank/DDBJ whole genome shotgun (WGS) entry which is preliminary data.</text>
</comment>
<feature type="compositionally biased region" description="Low complexity" evidence="6">
    <location>
        <begin position="583"/>
        <end position="601"/>
    </location>
</feature>
<dbReference type="PANTHER" id="PTHR10357">
    <property type="entry name" value="ALPHA-AMYLASE FAMILY MEMBER"/>
    <property type="match status" value="1"/>
</dbReference>
<keyword evidence="4" id="KW-0378">Hydrolase</keyword>
<evidence type="ECO:0000256" key="6">
    <source>
        <dbReference type="SAM" id="MobiDB-lite"/>
    </source>
</evidence>
<keyword evidence="3 7" id="KW-0732">Signal</keyword>
<dbReference type="Pfam" id="PF03714">
    <property type="entry name" value="PUD"/>
    <property type="match status" value="2"/>
</dbReference>
<dbReference type="InterPro" id="IPR017853">
    <property type="entry name" value="GH"/>
</dbReference>
<sequence>MGRGWLLGAVITLALAVPAPPAAATPSATRLAVGDVVDIAPGVRGDDRWLARGAVRDDLVGERFYFVMPDRFANGDARNDRGGSGETDRLRTGFDPADKGFYHGGDLAGLRSQLGYLRDMGITAIWMTPMFANRWVQGIGADVSAAYHGYWTTDFTRLDPHFGTTEEMRGVIAEAHRRGMKVFFDIVANHTADVIDYAEGSHEYRNTRAYPYRDASGNPVDIKAHAGKQDFPRIATFPYTPVVTDPTAKSPTWLNDPTLYHNRGDSTFTGESTEYGDFSGLDDLMTEDPRVVAGMRDIFTSWVDTLDIDGYRVDTVKHVNLEFWQALAPHVRAYAKARGKKDFFVFGEVYDADPAKTSTYTTTGRMQAVLDFPFQAGALDLLSGKGSTTIANALLADDRYTDPDSNAAALPTFLGNHDMGRLAWLIRDRRPGVTDTELLRRLELGNALMYLWRGNPVVYYGDEQGFAGTGGDKLARQDMFASRTPEYAAEVFIGAGRTGAQDNFNRNHPLYRQLADLASFVDKDRVWSGGAQTLRYTSGDVLAFSRTDARDRREHVVVANAGTTETTVDIPVSAGRYRVELRTAATAPGGTRPGPTAPHTGIAETDPAGPDHTRPGPQRESATELESGGTKATNPAGTLGRTAPAEADAGVPDQGEPLISSLVAEVGGNRGATAGPVDNSPVTRGRSVRVTVPALGVVVLRADERLPATTPAPRLVVPGVGTALDGRVELRAEGVSTAFAQVSFAARVAGSRQWTPLGTDDAAPYRVFADVGALPGAGVGKRVEFRVVARDGGGALGADGAEIGLVAAPPPPVGPDWLVVHYNRPAGDYAGWGLHVWGDVESPTSWTSPLPFAGETPYGRFAWVRLLPGARQVGFIVHNGDEKDGADRTADPAAQPQVWLKSGAQTQYSSEIEATGTATVHYRTADTTGLAVRVPGRPDAPMSTEDDFGVFATVPAAPEVTIVRDGATVRTVRVSSARLWVREGDQAVYVSRAAADNRAVIHYSRPDGAYAGWTLYHWAGSLEPSPSWQESRPPDGVDTFGVYWSVPLTQGAGGLSHIIHRGDEKDPGNDQFLDVNAVGHEVWCTSGATHPDGSASYVLPNT</sequence>
<dbReference type="CDD" id="cd10315">
    <property type="entry name" value="CBM41_pullulanase"/>
    <property type="match status" value="2"/>
</dbReference>
<evidence type="ECO:0000256" key="3">
    <source>
        <dbReference type="ARBA" id="ARBA00022729"/>
    </source>
</evidence>
<evidence type="ECO:0000256" key="2">
    <source>
        <dbReference type="ARBA" id="ARBA00017303"/>
    </source>
</evidence>
<accession>A0A2S6GML9</accession>
<dbReference type="Pfam" id="PF02806">
    <property type="entry name" value="Alpha-amylase_C"/>
    <property type="match status" value="1"/>
</dbReference>
<dbReference type="PANTHER" id="PTHR10357:SF209">
    <property type="entry name" value="PERIPLASMIC ALPHA-AMYLASE"/>
    <property type="match status" value="1"/>
</dbReference>
<keyword evidence="5 9" id="KW-0326">Glycosidase</keyword>
<dbReference type="RefSeq" id="WP_245931394.1">
    <property type="nucleotide sequence ID" value="NZ_CP154825.1"/>
</dbReference>
<name>A0A2S6GML9_9PSEU</name>
<dbReference type="InterPro" id="IPR013784">
    <property type="entry name" value="Carb-bd-like_fold"/>
</dbReference>
<dbReference type="SMART" id="SM00642">
    <property type="entry name" value="Aamy"/>
    <property type="match status" value="1"/>
</dbReference>
<dbReference type="GO" id="GO:0005975">
    <property type="term" value="P:carbohydrate metabolic process"/>
    <property type="evidence" value="ECO:0007669"/>
    <property type="project" value="InterPro"/>
</dbReference>
<protein>
    <recommendedName>
        <fullName evidence="2">Alpha-amylase</fullName>
    </recommendedName>
</protein>
<organism evidence="9 10">
    <name type="scientific">Actinokineospora auranticolor</name>
    <dbReference type="NCBI Taxonomy" id="155976"/>
    <lineage>
        <taxon>Bacteria</taxon>
        <taxon>Bacillati</taxon>
        <taxon>Actinomycetota</taxon>
        <taxon>Actinomycetes</taxon>
        <taxon>Pseudonocardiales</taxon>
        <taxon>Pseudonocardiaceae</taxon>
        <taxon>Actinokineospora</taxon>
    </lineage>
</organism>
<evidence type="ECO:0000313" key="10">
    <source>
        <dbReference type="Proteomes" id="UP000239203"/>
    </source>
</evidence>
<dbReference type="InterPro" id="IPR006048">
    <property type="entry name" value="A-amylase/branching_C"/>
</dbReference>
<dbReference type="GO" id="GO:0043169">
    <property type="term" value="F:cation binding"/>
    <property type="evidence" value="ECO:0007669"/>
    <property type="project" value="InterPro"/>
</dbReference>
<proteinExistence type="inferred from homology"/>
<dbReference type="SUPFAM" id="SSF51445">
    <property type="entry name" value="(Trans)glycosidases"/>
    <property type="match status" value="1"/>
</dbReference>
<evidence type="ECO:0000256" key="1">
    <source>
        <dbReference type="ARBA" id="ARBA00008061"/>
    </source>
</evidence>
<dbReference type="EMBL" id="PTIX01000010">
    <property type="protein sequence ID" value="PPK66381.1"/>
    <property type="molecule type" value="Genomic_DNA"/>
</dbReference>
<feature type="chain" id="PRO_5015635896" description="Alpha-amylase" evidence="7">
    <location>
        <begin position="25"/>
        <end position="1102"/>
    </location>
</feature>
<evidence type="ECO:0000313" key="9">
    <source>
        <dbReference type="EMBL" id="PPK66381.1"/>
    </source>
</evidence>
<evidence type="ECO:0000259" key="8">
    <source>
        <dbReference type="SMART" id="SM00642"/>
    </source>
</evidence>
<dbReference type="InterPro" id="IPR006047">
    <property type="entry name" value="GH13_cat_dom"/>
</dbReference>
<dbReference type="InterPro" id="IPR005323">
    <property type="entry name" value="CBM41_pullulanase"/>
</dbReference>
<dbReference type="Pfam" id="PF00128">
    <property type="entry name" value="Alpha-amylase"/>
    <property type="match status" value="1"/>
</dbReference>
<dbReference type="GO" id="GO:0030246">
    <property type="term" value="F:carbohydrate binding"/>
    <property type="evidence" value="ECO:0007669"/>
    <property type="project" value="InterPro"/>
</dbReference>
<reference evidence="9 10" key="1">
    <citation type="submission" date="2018-02" db="EMBL/GenBank/DDBJ databases">
        <title>Genomic Encyclopedia of Archaeal and Bacterial Type Strains, Phase II (KMG-II): from individual species to whole genera.</title>
        <authorList>
            <person name="Goeker M."/>
        </authorList>
    </citation>
    <scope>NUCLEOTIDE SEQUENCE [LARGE SCALE GENOMIC DNA]</scope>
    <source>
        <strain evidence="9 10">YU 961-1</strain>
    </source>
</reference>
<dbReference type="Gene3D" id="3.20.20.80">
    <property type="entry name" value="Glycosidases"/>
    <property type="match status" value="1"/>
</dbReference>
<feature type="domain" description="Glycosyl hydrolase family 13 catalytic" evidence="8">
    <location>
        <begin position="66"/>
        <end position="521"/>
    </location>
</feature>
<keyword evidence="10" id="KW-1185">Reference proteome</keyword>
<dbReference type="SUPFAM" id="SSF49452">
    <property type="entry name" value="Starch-binding domain-like"/>
    <property type="match status" value="2"/>
</dbReference>
<evidence type="ECO:0000256" key="5">
    <source>
        <dbReference type="ARBA" id="ARBA00023295"/>
    </source>
</evidence>
<dbReference type="Gene3D" id="2.60.40.1110">
    <property type="match status" value="2"/>
</dbReference>
<gene>
    <name evidence="9" type="ORF">CLV40_11085</name>
</gene>
<feature type="signal peptide" evidence="7">
    <location>
        <begin position="1"/>
        <end position="24"/>
    </location>
</feature>
<evidence type="ECO:0000256" key="7">
    <source>
        <dbReference type="SAM" id="SignalP"/>
    </source>
</evidence>
<feature type="region of interest" description="Disordered" evidence="6">
    <location>
        <begin position="583"/>
        <end position="655"/>
    </location>
</feature>
<dbReference type="CDD" id="cd11339">
    <property type="entry name" value="AmyAc_bac_CMD_like_2"/>
    <property type="match status" value="1"/>
</dbReference>